<dbReference type="STRING" id="315358.SERIO_v1c06230"/>
<dbReference type="AlphaFoldDB" id="A0A0H3XL53"/>
<dbReference type="GO" id="GO:0016020">
    <property type="term" value="C:membrane"/>
    <property type="evidence" value="ECO:0007669"/>
    <property type="project" value="InterPro"/>
</dbReference>
<name>A0A0H3XL53_9MOLU</name>
<protein>
    <recommendedName>
        <fullName evidence="3">Spiralin</fullName>
    </recommendedName>
</protein>
<reference evidence="2" key="2">
    <citation type="submission" date="2015-06" db="EMBL/GenBank/DDBJ databases">
        <title>Complete genome sequence of Spiroplasma eriocheiris TDA-040725-5 (DSM 21848).</title>
        <authorList>
            <person name="Lo W.-S."/>
            <person name="Kuo C.-H."/>
        </authorList>
    </citation>
    <scope>NUCLEOTIDE SEQUENCE [LARGE SCALE GENOMIC DNA]</scope>
    <source>
        <strain evidence="2">TDA-040725-5</strain>
    </source>
</reference>
<sequence>MKKLLAILGVISLVTTSSINVVSCHQKESSNKIDLKTIIKTTDLGKIPNEDINNIINLLCAKNPYLDATQIKIQHLAENSAVILANDNSWKYFGKVNITFEVAHAVDITSVTLPQETIKILVSNQQKVSAGELNKINTEPILLQDIIKAIDTQLEVNVTNNDFIVTNNAQSGDYSNPQTIEITVTSATTSFLIKGAFIFTAQLSTTTQQTDISGITKLKTPSYFGVSNPSEVFAEDIRQLLDPIITAAVQNIKSTLTSRDFTYTLTVKWDGRYYWPGHHWWDQYLDLSSKSKTIQVQIKGTGNATGETPNINVTLPKAVKK</sequence>
<evidence type="ECO:0000313" key="1">
    <source>
        <dbReference type="EMBL" id="AKM54194.1"/>
    </source>
</evidence>
<evidence type="ECO:0000313" key="2">
    <source>
        <dbReference type="Proteomes" id="UP000035661"/>
    </source>
</evidence>
<reference evidence="1 2" key="1">
    <citation type="journal article" date="2015" name="Genome Biol. Evol.">
        <title>Found and Lost: The Fates of Horizontally Acquired Genes in Arthropod-Symbiotic Spiroplasma.</title>
        <authorList>
            <person name="Lo W.S."/>
            <person name="Gasparich G.E."/>
            <person name="Kuo C.H."/>
        </authorList>
    </citation>
    <scope>NUCLEOTIDE SEQUENCE [LARGE SCALE GENOMIC DNA]</scope>
    <source>
        <strain evidence="2">TDA-040725-5</strain>
    </source>
</reference>
<evidence type="ECO:0008006" key="3">
    <source>
        <dbReference type="Google" id="ProtNLM"/>
    </source>
</evidence>
<gene>
    <name evidence="1" type="ORF">SERIO_v1c06230</name>
</gene>
<dbReference type="KEGG" id="seri:SERIO_v1c06230"/>
<dbReference type="NCBIfam" id="NF038028">
    <property type="entry name" value="spiralin_repeat"/>
    <property type="match status" value="1"/>
</dbReference>
<dbReference type="Proteomes" id="UP000035661">
    <property type="component" value="Chromosome"/>
</dbReference>
<proteinExistence type="predicted"/>
<dbReference type="PATRIC" id="fig|743698.3.peg.623"/>
<dbReference type="NCBIfam" id="NF038029">
    <property type="entry name" value="LP_plasma"/>
    <property type="match status" value="1"/>
</dbReference>
<dbReference type="RefSeq" id="WP_047791425.1">
    <property type="nucleotide sequence ID" value="NZ_CP011856.1"/>
</dbReference>
<keyword evidence="2" id="KW-1185">Reference proteome</keyword>
<accession>A0A0H3XL53</accession>
<dbReference type="InterPro" id="IPR007880">
    <property type="entry name" value="Spiralin"/>
</dbReference>
<dbReference type="EMBL" id="CP011856">
    <property type="protein sequence ID" value="AKM54194.1"/>
    <property type="molecule type" value="Genomic_DNA"/>
</dbReference>
<organism evidence="1 2">
    <name type="scientific">Spiroplasma eriocheiris</name>
    <dbReference type="NCBI Taxonomy" id="315358"/>
    <lineage>
        <taxon>Bacteria</taxon>
        <taxon>Bacillati</taxon>
        <taxon>Mycoplasmatota</taxon>
        <taxon>Mollicutes</taxon>
        <taxon>Entomoplasmatales</taxon>
        <taxon>Spiroplasmataceae</taxon>
        <taxon>Spiroplasma</taxon>
    </lineage>
</organism>
<dbReference type="Pfam" id="PF05215">
    <property type="entry name" value="Spiralin"/>
    <property type="match status" value="1"/>
</dbReference>
<dbReference type="InterPro" id="IPR054816">
    <property type="entry name" value="Lipoprotein_mollicutes-type_CS"/>
</dbReference>